<comment type="caution">
    <text evidence="1">The sequence shown here is derived from an EMBL/GenBank/DDBJ whole genome shotgun (WGS) entry which is preliminary data.</text>
</comment>
<protein>
    <submittedName>
        <fullName evidence="1">Uncharacterized protein</fullName>
    </submittedName>
</protein>
<keyword evidence="2" id="KW-1185">Reference proteome</keyword>
<dbReference type="EMBL" id="JARIHO010000126">
    <property type="protein sequence ID" value="KAJ7301813.1"/>
    <property type="molecule type" value="Genomic_DNA"/>
</dbReference>
<dbReference type="AlphaFoldDB" id="A0AAD7E8E3"/>
<evidence type="ECO:0000313" key="1">
    <source>
        <dbReference type="EMBL" id="KAJ7301813.1"/>
    </source>
</evidence>
<accession>A0AAD7E8E3</accession>
<evidence type="ECO:0000313" key="2">
    <source>
        <dbReference type="Proteomes" id="UP001218218"/>
    </source>
</evidence>
<sequence length="347" mass="39744">MYGLWGTIDLWVLIENGYGLWGLWVKTVMTVLWAALTLKMAFFDGKARLPVVSRGDFCHVTAGNWTKLTAVALSRAVPYYGRNFTKLPYRSRIRTVRRSHSPYRIRKDRVTVIGMWKAPPNVSKETLETEITSLVDSVLALPVAQKNYLKFEIISQRELANQHIQGLGLPEAPPSVWVMAECVLYEDATFAALIEEKHKTLYKDRLTANAFFVDLRAGIDSPITGSRTRVMAAYRCPDHLSPAEYYTKMEAQLEKIIAHPIVKKAFQKYYLWIPNETLDAKLRELGFPEPDPMVLLSAETENDERMAEVLTHPEFKDHMKDAIRDLHLHIESSVFFANVVTKIEKEE</sequence>
<organism evidence="1 2">
    <name type="scientific">Mycena albidolilacea</name>
    <dbReference type="NCBI Taxonomy" id="1033008"/>
    <lineage>
        <taxon>Eukaryota</taxon>
        <taxon>Fungi</taxon>
        <taxon>Dikarya</taxon>
        <taxon>Basidiomycota</taxon>
        <taxon>Agaricomycotina</taxon>
        <taxon>Agaricomycetes</taxon>
        <taxon>Agaricomycetidae</taxon>
        <taxon>Agaricales</taxon>
        <taxon>Marasmiineae</taxon>
        <taxon>Mycenaceae</taxon>
        <taxon>Mycena</taxon>
    </lineage>
</organism>
<gene>
    <name evidence="1" type="ORF">DFH08DRAFT_827196</name>
</gene>
<proteinExistence type="predicted"/>
<name>A0AAD7E8E3_9AGAR</name>
<dbReference type="Proteomes" id="UP001218218">
    <property type="component" value="Unassembled WGS sequence"/>
</dbReference>
<reference evidence="1" key="1">
    <citation type="submission" date="2023-03" db="EMBL/GenBank/DDBJ databases">
        <title>Massive genome expansion in bonnet fungi (Mycena s.s.) driven by repeated elements and novel gene families across ecological guilds.</title>
        <authorList>
            <consortium name="Lawrence Berkeley National Laboratory"/>
            <person name="Harder C.B."/>
            <person name="Miyauchi S."/>
            <person name="Viragh M."/>
            <person name="Kuo A."/>
            <person name="Thoen E."/>
            <person name="Andreopoulos B."/>
            <person name="Lu D."/>
            <person name="Skrede I."/>
            <person name="Drula E."/>
            <person name="Henrissat B."/>
            <person name="Morin E."/>
            <person name="Kohler A."/>
            <person name="Barry K."/>
            <person name="LaButti K."/>
            <person name="Morin E."/>
            <person name="Salamov A."/>
            <person name="Lipzen A."/>
            <person name="Mereny Z."/>
            <person name="Hegedus B."/>
            <person name="Baldrian P."/>
            <person name="Stursova M."/>
            <person name="Weitz H."/>
            <person name="Taylor A."/>
            <person name="Grigoriev I.V."/>
            <person name="Nagy L.G."/>
            <person name="Martin F."/>
            <person name="Kauserud H."/>
        </authorList>
    </citation>
    <scope>NUCLEOTIDE SEQUENCE</scope>
    <source>
        <strain evidence="1">CBHHK002</strain>
    </source>
</reference>